<dbReference type="EMBL" id="JAGKQM010000016">
    <property type="protein sequence ID" value="KAH0872971.1"/>
    <property type="molecule type" value="Genomic_DNA"/>
</dbReference>
<keyword evidence="2" id="KW-1185">Reference proteome</keyword>
<accession>A0ABQ7YYH0</accession>
<evidence type="ECO:0000313" key="1">
    <source>
        <dbReference type="EMBL" id="KAH0872971.1"/>
    </source>
</evidence>
<comment type="caution">
    <text evidence="1">The sequence shown here is derived from an EMBL/GenBank/DDBJ whole genome shotgun (WGS) entry which is preliminary data.</text>
</comment>
<reference evidence="1 2" key="1">
    <citation type="submission" date="2021-05" db="EMBL/GenBank/DDBJ databases">
        <title>Genome Assembly of Synthetic Allotetraploid Brassica napus Reveals Homoeologous Exchanges between Subgenomes.</title>
        <authorList>
            <person name="Davis J.T."/>
        </authorList>
    </citation>
    <scope>NUCLEOTIDE SEQUENCE [LARGE SCALE GENOMIC DNA]</scope>
    <source>
        <strain evidence="2">cv. Da-Ae</strain>
        <tissue evidence="1">Seedling</tissue>
    </source>
</reference>
<protein>
    <submittedName>
        <fullName evidence="1">Uncharacterized protein</fullName>
    </submittedName>
</protein>
<sequence length="78" mass="8983">MTLSTSSDDDSAHDQLIDRTLQCVSLLLESAKRCFRKRLTLQFRLMVFSMLDIKSLIKLRLVAPCLANLPWTLYVIPK</sequence>
<gene>
    <name evidence="1" type="ORF">HID58_070333</name>
</gene>
<name>A0ABQ7YYH0_BRANA</name>
<organism evidence="1 2">
    <name type="scientific">Brassica napus</name>
    <name type="common">Rape</name>
    <dbReference type="NCBI Taxonomy" id="3708"/>
    <lineage>
        <taxon>Eukaryota</taxon>
        <taxon>Viridiplantae</taxon>
        <taxon>Streptophyta</taxon>
        <taxon>Embryophyta</taxon>
        <taxon>Tracheophyta</taxon>
        <taxon>Spermatophyta</taxon>
        <taxon>Magnoliopsida</taxon>
        <taxon>eudicotyledons</taxon>
        <taxon>Gunneridae</taxon>
        <taxon>Pentapetalae</taxon>
        <taxon>rosids</taxon>
        <taxon>malvids</taxon>
        <taxon>Brassicales</taxon>
        <taxon>Brassicaceae</taxon>
        <taxon>Brassiceae</taxon>
        <taxon>Brassica</taxon>
    </lineage>
</organism>
<evidence type="ECO:0000313" key="2">
    <source>
        <dbReference type="Proteomes" id="UP000824890"/>
    </source>
</evidence>
<dbReference type="Proteomes" id="UP000824890">
    <property type="component" value="Unassembled WGS sequence"/>
</dbReference>
<proteinExistence type="predicted"/>